<dbReference type="STRING" id="66851.MBORA_03250"/>
<dbReference type="EMBL" id="LWMU01000044">
    <property type="protein sequence ID" value="KZX13822.1"/>
    <property type="molecule type" value="Genomic_DNA"/>
</dbReference>
<sequence length="186" mass="21977">MKYYKFIKDVIKYNNMDEVIELIGVEHLKTILSSLTPEDIVKPAYDNWYPCQKTGHTILNLETGKIHGLGIELNQLPLVDMIYIELFTIKENEYPIDEEELFSENEYIEFLEFKDDEPCDYAPDIVSDFCEMKGINEAERQIGMIAYNFEKNERANYNIWETKILNKYYEATNENHNPFKFSPSTI</sequence>
<accession>A0A166BUD6</accession>
<organism evidence="1 2">
    <name type="scientific">Methanobrevibacter oralis</name>
    <dbReference type="NCBI Taxonomy" id="66851"/>
    <lineage>
        <taxon>Archaea</taxon>
        <taxon>Methanobacteriati</taxon>
        <taxon>Methanobacteriota</taxon>
        <taxon>Methanomada group</taxon>
        <taxon>Methanobacteria</taxon>
        <taxon>Methanobacteriales</taxon>
        <taxon>Methanobacteriaceae</taxon>
        <taxon>Methanobrevibacter</taxon>
    </lineage>
</organism>
<keyword evidence="2" id="KW-1185">Reference proteome</keyword>
<dbReference type="PATRIC" id="fig|66851.6.peg.379"/>
<evidence type="ECO:0000313" key="1">
    <source>
        <dbReference type="EMBL" id="KZX13822.1"/>
    </source>
</evidence>
<comment type="caution">
    <text evidence="1">The sequence shown here is derived from an EMBL/GenBank/DDBJ whole genome shotgun (WGS) entry which is preliminary data.</text>
</comment>
<proteinExistence type="predicted"/>
<protein>
    <submittedName>
        <fullName evidence="1">Uncharacterized protein</fullName>
    </submittedName>
</protein>
<name>A0A166BUD6_METOA</name>
<dbReference type="AlphaFoldDB" id="A0A166BUD6"/>
<evidence type="ECO:0000313" key="2">
    <source>
        <dbReference type="Proteomes" id="UP000077428"/>
    </source>
</evidence>
<reference evidence="2" key="1">
    <citation type="journal article" date="2016" name="Genome Announc.">
        <title>Draft Genome Sequences of Methanobrevibacter curvatus DSM11111, Methanobrevibacter cuticularis DSM11139, Methanobrevibacter filiformis DSM11501, and Methanobrevibacter oralis DSM7256.</title>
        <authorList>
            <person name="Poehlein A."/>
            <person name="Seedorf H."/>
        </authorList>
    </citation>
    <scope>NUCLEOTIDE SEQUENCE [LARGE SCALE GENOMIC DNA]</scope>
    <source>
        <strain evidence="2">DSM 7256 / JCM 30027 / ZR</strain>
    </source>
</reference>
<dbReference type="Proteomes" id="UP000077428">
    <property type="component" value="Unassembled WGS sequence"/>
</dbReference>
<gene>
    <name evidence="1" type="ORF">MBORA_03250</name>
</gene>